<gene>
    <name evidence="9" type="ORF">STAS_22256</name>
</gene>
<evidence type="ECO:0000259" key="8">
    <source>
        <dbReference type="PROSITE" id="PS50011"/>
    </source>
</evidence>
<name>A0A5A7QKD5_STRAF</name>
<dbReference type="InterPro" id="IPR000719">
    <property type="entry name" value="Prot_kinase_dom"/>
</dbReference>
<evidence type="ECO:0000313" key="9">
    <source>
        <dbReference type="EMBL" id="GER45332.1"/>
    </source>
</evidence>
<evidence type="ECO:0000256" key="1">
    <source>
        <dbReference type="ARBA" id="ARBA00006485"/>
    </source>
</evidence>
<feature type="region of interest" description="Disordered" evidence="7">
    <location>
        <begin position="1"/>
        <end position="82"/>
    </location>
</feature>
<dbReference type="PROSITE" id="PS00108">
    <property type="entry name" value="PROTEIN_KINASE_ST"/>
    <property type="match status" value="1"/>
</dbReference>
<evidence type="ECO:0000313" key="10">
    <source>
        <dbReference type="Proteomes" id="UP000325081"/>
    </source>
</evidence>
<evidence type="ECO:0000256" key="6">
    <source>
        <dbReference type="ARBA" id="ARBA00022840"/>
    </source>
</evidence>
<protein>
    <submittedName>
        <fullName evidence="9">Protein kinase superfamily protein</fullName>
    </submittedName>
</protein>
<dbReference type="AlphaFoldDB" id="A0A5A7QKD5"/>
<dbReference type="SUPFAM" id="SSF56112">
    <property type="entry name" value="Protein kinase-like (PK-like)"/>
    <property type="match status" value="1"/>
</dbReference>
<proteinExistence type="inferred from homology"/>
<evidence type="ECO:0000256" key="4">
    <source>
        <dbReference type="ARBA" id="ARBA00022741"/>
    </source>
</evidence>
<dbReference type="EMBL" id="BKCP01007181">
    <property type="protein sequence ID" value="GER45332.1"/>
    <property type="molecule type" value="Genomic_DNA"/>
</dbReference>
<evidence type="ECO:0000256" key="3">
    <source>
        <dbReference type="ARBA" id="ARBA00022679"/>
    </source>
</evidence>
<dbReference type="Pfam" id="PF00069">
    <property type="entry name" value="Pkinase"/>
    <property type="match status" value="1"/>
</dbReference>
<dbReference type="PANTHER" id="PTHR24056">
    <property type="entry name" value="CELL DIVISION PROTEIN KINASE"/>
    <property type="match status" value="1"/>
</dbReference>
<organism evidence="9 10">
    <name type="scientific">Striga asiatica</name>
    <name type="common">Asiatic witchweed</name>
    <name type="synonym">Buchnera asiatica</name>
    <dbReference type="NCBI Taxonomy" id="4170"/>
    <lineage>
        <taxon>Eukaryota</taxon>
        <taxon>Viridiplantae</taxon>
        <taxon>Streptophyta</taxon>
        <taxon>Embryophyta</taxon>
        <taxon>Tracheophyta</taxon>
        <taxon>Spermatophyta</taxon>
        <taxon>Magnoliopsida</taxon>
        <taxon>eudicotyledons</taxon>
        <taxon>Gunneridae</taxon>
        <taxon>Pentapetalae</taxon>
        <taxon>asterids</taxon>
        <taxon>lamiids</taxon>
        <taxon>Lamiales</taxon>
        <taxon>Orobanchaceae</taxon>
        <taxon>Buchnereae</taxon>
        <taxon>Striga</taxon>
    </lineage>
</organism>
<evidence type="ECO:0000256" key="2">
    <source>
        <dbReference type="ARBA" id="ARBA00022527"/>
    </source>
</evidence>
<dbReference type="PROSITE" id="PS50011">
    <property type="entry name" value="PROTEIN_KINASE_DOM"/>
    <property type="match status" value="1"/>
</dbReference>
<comment type="similarity">
    <text evidence="1">Belongs to the protein kinase superfamily. CMGC Ser/Thr protein kinase family. CDC2/CDKX subfamily.</text>
</comment>
<keyword evidence="2" id="KW-0723">Serine/threonine-protein kinase</keyword>
<accession>A0A5A7QKD5</accession>
<sequence length="332" mass="37303">MGCVSSKKARARLQGHSQSTKSGPRAEPGPIHVGPLEEINVVPSKSGPRAEPSPIHVGQLEEINVEPEKEPVLEGTGDVADDRESWNAEKSHNLDDVSDDLKAVVKRNDELAPPEIILRRLPEVQLAAAEWPAWLTAVAGEAVDGWVPLRSDTYQRLNAICGVEHCHSRGIMHRDIKTSNILVNNKGILKIADFGLANFVRPESSQQPLTSRVVTLWYRPPELLLGSTNYDESVDLWSVGCVFAELLIGRPLLKGRTEVEQLHKIFKLCGSPPNDYWRKSRFPLAKMFKPRQLYESTLRERCKEFPRCNRVNRDFSLGPTLQTRDCIFCARF</sequence>
<dbReference type="Gene3D" id="1.10.510.10">
    <property type="entry name" value="Transferase(Phosphotransferase) domain 1"/>
    <property type="match status" value="1"/>
</dbReference>
<dbReference type="GO" id="GO:0005524">
    <property type="term" value="F:ATP binding"/>
    <property type="evidence" value="ECO:0007669"/>
    <property type="project" value="UniProtKB-KW"/>
</dbReference>
<dbReference type="GO" id="GO:0000307">
    <property type="term" value="C:cyclin-dependent protein kinase holoenzyme complex"/>
    <property type="evidence" value="ECO:0007669"/>
    <property type="project" value="TreeGrafter"/>
</dbReference>
<dbReference type="GO" id="GO:0008353">
    <property type="term" value="F:RNA polymerase II CTD heptapeptide repeat kinase activity"/>
    <property type="evidence" value="ECO:0007669"/>
    <property type="project" value="TreeGrafter"/>
</dbReference>
<dbReference type="Proteomes" id="UP000325081">
    <property type="component" value="Unassembled WGS sequence"/>
</dbReference>
<keyword evidence="10" id="KW-1185">Reference proteome</keyword>
<dbReference type="InterPro" id="IPR050108">
    <property type="entry name" value="CDK"/>
</dbReference>
<evidence type="ECO:0000256" key="7">
    <source>
        <dbReference type="SAM" id="MobiDB-lite"/>
    </source>
</evidence>
<dbReference type="GO" id="GO:0032968">
    <property type="term" value="P:positive regulation of transcription elongation by RNA polymerase II"/>
    <property type="evidence" value="ECO:0007669"/>
    <property type="project" value="TreeGrafter"/>
</dbReference>
<feature type="domain" description="Protein kinase" evidence="8">
    <location>
        <begin position="1"/>
        <end position="332"/>
    </location>
</feature>
<evidence type="ECO:0000256" key="5">
    <source>
        <dbReference type="ARBA" id="ARBA00022777"/>
    </source>
</evidence>
<dbReference type="SMART" id="SM00220">
    <property type="entry name" value="S_TKc"/>
    <property type="match status" value="1"/>
</dbReference>
<dbReference type="GO" id="GO:0005634">
    <property type="term" value="C:nucleus"/>
    <property type="evidence" value="ECO:0007669"/>
    <property type="project" value="TreeGrafter"/>
</dbReference>
<keyword evidence="5 9" id="KW-0418">Kinase</keyword>
<dbReference type="InterPro" id="IPR011009">
    <property type="entry name" value="Kinase-like_dom_sf"/>
</dbReference>
<keyword evidence="4" id="KW-0547">Nucleotide-binding</keyword>
<reference evidence="10" key="1">
    <citation type="journal article" date="2019" name="Curr. Biol.">
        <title>Genome Sequence of Striga asiatica Provides Insight into the Evolution of Plant Parasitism.</title>
        <authorList>
            <person name="Yoshida S."/>
            <person name="Kim S."/>
            <person name="Wafula E.K."/>
            <person name="Tanskanen J."/>
            <person name="Kim Y.M."/>
            <person name="Honaas L."/>
            <person name="Yang Z."/>
            <person name="Spallek T."/>
            <person name="Conn C.E."/>
            <person name="Ichihashi Y."/>
            <person name="Cheong K."/>
            <person name="Cui S."/>
            <person name="Der J.P."/>
            <person name="Gundlach H."/>
            <person name="Jiao Y."/>
            <person name="Hori C."/>
            <person name="Ishida J.K."/>
            <person name="Kasahara H."/>
            <person name="Kiba T."/>
            <person name="Kim M.S."/>
            <person name="Koo N."/>
            <person name="Laohavisit A."/>
            <person name="Lee Y.H."/>
            <person name="Lumba S."/>
            <person name="McCourt P."/>
            <person name="Mortimer J.C."/>
            <person name="Mutuku J.M."/>
            <person name="Nomura T."/>
            <person name="Sasaki-Sekimoto Y."/>
            <person name="Seto Y."/>
            <person name="Wang Y."/>
            <person name="Wakatake T."/>
            <person name="Sakakibara H."/>
            <person name="Demura T."/>
            <person name="Yamaguchi S."/>
            <person name="Yoneyama K."/>
            <person name="Manabe R.I."/>
            <person name="Nelson D.C."/>
            <person name="Schulman A.H."/>
            <person name="Timko M.P."/>
            <person name="dePamphilis C.W."/>
            <person name="Choi D."/>
            <person name="Shirasu K."/>
        </authorList>
    </citation>
    <scope>NUCLEOTIDE SEQUENCE [LARGE SCALE GENOMIC DNA]</scope>
    <source>
        <strain evidence="10">cv. UVA1</strain>
    </source>
</reference>
<dbReference type="PANTHER" id="PTHR24056:SF571">
    <property type="entry name" value="PROTEIN KINASE DOMAIN-CONTAINING PROTEIN"/>
    <property type="match status" value="1"/>
</dbReference>
<keyword evidence="3" id="KW-0808">Transferase</keyword>
<dbReference type="OrthoDB" id="1732493at2759"/>
<comment type="caution">
    <text evidence="9">The sequence shown here is derived from an EMBL/GenBank/DDBJ whole genome shotgun (WGS) entry which is preliminary data.</text>
</comment>
<keyword evidence="6" id="KW-0067">ATP-binding</keyword>
<dbReference type="FunFam" id="1.10.510.10:FF:000624">
    <property type="entry name" value="Mitogen-activated protein kinase"/>
    <property type="match status" value="1"/>
</dbReference>
<dbReference type="InterPro" id="IPR008271">
    <property type="entry name" value="Ser/Thr_kinase_AS"/>
</dbReference>